<evidence type="ECO:0000313" key="2">
    <source>
        <dbReference type="Proteomes" id="UP000230069"/>
    </source>
</evidence>
<dbReference type="AlphaFoldDB" id="A0A2G5C4P6"/>
<gene>
    <name evidence="1" type="ORF">AQUCO_09500013v1</name>
</gene>
<organism evidence="1 2">
    <name type="scientific">Aquilegia coerulea</name>
    <name type="common">Rocky mountain columbine</name>
    <dbReference type="NCBI Taxonomy" id="218851"/>
    <lineage>
        <taxon>Eukaryota</taxon>
        <taxon>Viridiplantae</taxon>
        <taxon>Streptophyta</taxon>
        <taxon>Embryophyta</taxon>
        <taxon>Tracheophyta</taxon>
        <taxon>Spermatophyta</taxon>
        <taxon>Magnoliopsida</taxon>
        <taxon>Ranunculales</taxon>
        <taxon>Ranunculaceae</taxon>
        <taxon>Thalictroideae</taxon>
        <taxon>Aquilegia</taxon>
    </lineage>
</organism>
<keyword evidence="2" id="KW-1185">Reference proteome</keyword>
<proteinExistence type="predicted"/>
<evidence type="ECO:0000313" key="1">
    <source>
        <dbReference type="EMBL" id="PIA26246.1"/>
    </source>
</evidence>
<sequence>MYTHLTLNIKMIHNKELLNTCTKGLAPKKRFKPIKGKYFIFSLVDTSIISIDDLTSTITLTKSHRLVFHYNIDI</sequence>
<protein>
    <submittedName>
        <fullName evidence="1">Uncharacterized protein</fullName>
    </submittedName>
</protein>
<name>A0A2G5C4P6_AQUCA</name>
<reference evidence="1 2" key="1">
    <citation type="submission" date="2017-09" db="EMBL/GenBank/DDBJ databases">
        <title>WGS assembly of Aquilegia coerulea Goldsmith.</title>
        <authorList>
            <person name="Hodges S."/>
            <person name="Kramer E."/>
            <person name="Nordborg M."/>
            <person name="Tomkins J."/>
            <person name="Borevitz J."/>
            <person name="Derieg N."/>
            <person name="Yan J."/>
            <person name="Mihaltcheva S."/>
            <person name="Hayes R.D."/>
            <person name="Rokhsar D."/>
        </authorList>
    </citation>
    <scope>NUCLEOTIDE SEQUENCE [LARGE SCALE GENOMIC DNA]</scope>
    <source>
        <strain evidence="2">cv. Goldsmith</strain>
    </source>
</reference>
<dbReference type="InParanoid" id="A0A2G5C4P6"/>
<dbReference type="EMBL" id="KZ305112">
    <property type="protein sequence ID" value="PIA26246.1"/>
    <property type="molecule type" value="Genomic_DNA"/>
</dbReference>
<dbReference type="Proteomes" id="UP000230069">
    <property type="component" value="Unassembled WGS sequence"/>
</dbReference>
<accession>A0A2G5C4P6</accession>